<protein>
    <submittedName>
        <fullName evidence="2">Predicted protein</fullName>
    </submittedName>
</protein>
<feature type="compositionally biased region" description="Low complexity" evidence="1">
    <location>
        <begin position="16"/>
        <end position="39"/>
    </location>
</feature>
<feature type="compositionally biased region" description="Polar residues" evidence="1">
    <location>
        <begin position="1"/>
        <end position="15"/>
    </location>
</feature>
<evidence type="ECO:0000313" key="3">
    <source>
        <dbReference type="Proteomes" id="UP000006671"/>
    </source>
</evidence>
<gene>
    <name evidence="2" type="ORF">NAEGRDRAFT_71775</name>
</gene>
<accession>D2VS13</accession>
<dbReference type="KEGG" id="ngr:NAEGRDRAFT_71775"/>
<dbReference type="RefSeq" id="XP_002673082.1">
    <property type="nucleotide sequence ID" value="XM_002673036.1"/>
</dbReference>
<proteinExistence type="predicted"/>
<dbReference type="OrthoDB" id="6270329at2759"/>
<evidence type="ECO:0000313" key="2">
    <source>
        <dbReference type="EMBL" id="EFC40338.1"/>
    </source>
</evidence>
<sequence length="158" mass="18062">MHSTTPCQSTSTANFKSSDLSSSSSGSSSDKNKKLNSSSFQVDTRKTNTNGSGSAQFMTTCWRKISSNGSSHFVETKISKPRRNRIISEKEMLQVLHLSQIQACKQLDCSLSTLKRRFYELKDGFGLERWPQYFFEIRHLPIFNKLYPMSLQFILNED</sequence>
<dbReference type="GeneID" id="8854769"/>
<feature type="region of interest" description="Disordered" evidence="1">
    <location>
        <begin position="1"/>
        <end position="51"/>
    </location>
</feature>
<name>D2VS13_NAEGR</name>
<dbReference type="Proteomes" id="UP000006671">
    <property type="component" value="Unassembled WGS sequence"/>
</dbReference>
<keyword evidence="3" id="KW-1185">Reference proteome</keyword>
<dbReference type="AlphaFoldDB" id="D2VS13"/>
<reference evidence="2 3" key="1">
    <citation type="journal article" date="2010" name="Cell">
        <title>The genome of Naegleria gruberi illuminates early eukaryotic versatility.</title>
        <authorList>
            <person name="Fritz-Laylin L.K."/>
            <person name="Prochnik S.E."/>
            <person name="Ginger M.L."/>
            <person name="Dacks J.B."/>
            <person name="Carpenter M.L."/>
            <person name="Field M.C."/>
            <person name="Kuo A."/>
            <person name="Paredez A."/>
            <person name="Chapman J."/>
            <person name="Pham J."/>
            <person name="Shu S."/>
            <person name="Neupane R."/>
            <person name="Cipriano M."/>
            <person name="Mancuso J."/>
            <person name="Tu H."/>
            <person name="Salamov A."/>
            <person name="Lindquist E."/>
            <person name="Shapiro H."/>
            <person name="Lucas S."/>
            <person name="Grigoriev I.V."/>
            <person name="Cande W.Z."/>
            <person name="Fulton C."/>
            <person name="Rokhsar D.S."/>
            <person name="Dawson S.C."/>
        </authorList>
    </citation>
    <scope>NUCLEOTIDE SEQUENCE [LARGE SCALE GENOMIC DNA]</scope>
    <source>
        <strain evidence="2 3">NEG-M</strain>
    </source>
</reference>
<organism evidence="3">
    <name type="scientific">Naegleria gruberi</name>
    <name type="common">Amoeba</name>
    <dbReference type="NCBI Taxonomy" id="5762"/>
    <lineage>
        <taxon>Eukaryota</taxon>
        <taxon>Discoba</taxon>
        <taxon>Heterolobosea</taxon>
        <taxon>Tetramitia</taxon>
        <taxon>Eutetramitia</taxon>
        <taxon>Vahlkampfiidae</taxon>
        <taxon>Naegleria</taxon>
    </lineage>
</organism>
<dbReference type="InParanoid" id="D2VS13"/>
<dbReference type="EMBL" id="GG738893">
    <property type="protein sequence ID" value="EFC40338.1"/>
    <property type="molecule type" value="Genomic_DNA"/>
</dbReference>
<evidence type="ECO:0000256" key="1">
    <source>
        <dbReference type="SAM" id="MobiDB-lite"/>
    </source>
</evidence>
<dbReference type="VEuPathDB" id="AmoebaDB:NAEGRDRAFT_71775"/>